<evidence type="ECO:0000256" key="7">
    <source>
        <dbReference type="HAMAP-Rule" id="MF_01894"/>
    </source>
</evidence>
<dbReference type="KEGG" id="mcob:NCTC10184_00467"/>
<dbReference type="GO" id="GO:0005737">
    <property type="term" value="C:cytoplasm"/>
    <property type="evidence" value="ECO:0007669"/>
    <property type="project" value="UniProtKB-SubCell"/>
</dbReference>
<dbReference type="Gene3D" id="3.30.70.1620">
    <property type="match status" value="1"/>
</dbReference>
<feature type="binding site" evidence="7">
    <location>
        <begin position="32"/>
        <end position="39"/>
    </location>
    <ligand>
        <name>ATP</name>
        <dbReference type="ChEBI" id="CHEBI:30616"/>
    </ligand>
</feature>
<dbReference type="Gene3D" id="1.20.1060.20">
    <property type="match status" value="1"/>
</dbReference>
<reference evidence="10 11" key="1">
    <citation type="submission" date="2019-01" db="EMBL/GenBank/DDBJ databases">
        <authorList>
            <consortium name="Pathogen Informatics"/>
        </authorList>
    </citation>
    <scope>NUCLEOTIDE SEQUENCE [LARGE SCALE GENOMIC DNA]</scope>
    <source>
        <strain evidence="10 11">NCTC10184</strain>
    </source>
</reference>
<sequence>MKLIKVEAHGFKSFADPIALKFDGGVAGIIGPNGSGKSNINDAIKWVLGERSAKELRGDNMEDVIFAGSKTAKPMNKAEVTLTFDNRDSNNNIPHGIITISRVLERGNGTNTYYLNGEVCRQKDIKDIAMETGIGKSSLAIISQGTVSDIAEATAEERMGIFEEAAGVSKYKFRKKEAIAKLEKAEIGLEKICLVIAEIEKKLVPLRRQAEKAKVFIAKSEELKQIEVGLLVDNIQHYGNLYETYNTELDGVIETKTDLEARITQLEAKINQSEGMKAIEETELRKLDKELNEVKTRFNNLELILARQEERHRLIATGQAQENHEEQVLSYKALLETNANRLKAINKDIASIEAKIEENNKLIETYLAELNNLSISINKKVGEITKIETHLNTFRQQRESGSLMNKGTKVILESRNVFGKGVKGTVADLIHVDLQYVPAINAILGNSVQNLVVDKSETAVKAVNFLKNNNGGRATFIPLGSIAPKSVRDDLVLAIQGHPGFVGIASELTQCSIEYDVLNKFLLGNVIVASDIESANSIANVLERRYMVVTLEGDIVRVGGVITGGTQAAVQTILGLDEKIKELETVLPGIREAKNNLETKHNEINNYRHSAFELASQYKQQLHTLLVNRNSVQQIFDEFSVKYRELANQTIDLESVSQTIQSEEATYEDLRSQILALETQVKVRTESIVRLAADIKFFNTNRADFQASLNKLNSSFAKKMADKDKSKYILDQSRERLATQYKMTYEMAAQSYKLEMNREQATEIVNQLRSEIEALGSVNLESLEALVEEENRFAELSKEEKELSEAKQTFETAIAEMDKIIITRLKNIVTDVNDEFNNVFKSMFGGGNARLYFDNPNNILESGVEIEAQPPGKSVKNLKLFSGGEKSLIAISLLFGILKARPLPLCILDEVEAALDEANVVRYAEYLQALKEKTQFLVITHRHGTMSRVDTLFGATMQTRGVTSFFSLKLEDAKKLVADEQKDFNDLEKGTKAQLSAETPDQPVTPSEELDFELS</sequence>
<dbReference type="AlphaFoldDB" id="A0A449BAL2"/>
<comment type="domain">
    <text evidence="7">Contains large globular domains required for ATP hydrolysis at each terminus and a third globular domain forming a flexible hinge near the middle of the molecule. These domains are separated by coiled-coil structures.</text>
</comment>
<evidence type="ECO:0000313" key="11">
    <source>
        <dbReference type="Proteomes" id="UP000290876"/>
    </source>
</evidence>
<dbReference type="Proteomes" id="UP000290876">
    <property type="component" value="Chromosome"/>
</dbReference>
<keyword evidence="4 7" id="KW-0067">ATP-binding</keyword>
<feature type="domain" description="SMC hinge" evidence="9">
    <location>
        <begin position="420"/>
        <end position="539"/>
    </location>
</feature>
<evidence type="ECO:0000313" key="10">
    <source>
        <dbReference type="EMBL" id="VEU78229.1"/>
    </source>
</evidence>
<proteinExistence type="inferred from homology"/>
<name>A0A449BAL2_9BACT</name>
<dbReference type="InterPro" id="IPR010935">
    <property type="entry name" value="SMC_hinge"/>
</dbReference>
<dbReference type="SUPFAM" id="SSF52540">
    <property type="entry name" value="P-loop containing nucleoside triphosphate hydrolases"/>
    <property type="match status" value="1"/>
</dbReference>
<dbReference type="GO" id="GO:0005694">
    <property type="term" value="C:chromosome"/>
    <property type="evidence" value="ECO:0007669"/>
    <property type="project" value="InterPro"/>
</dbReference>
<accession>A0A449BAL2</accession>
<feature type="region of interest" description="Disordered" evidence="8">
    <location>
        <begin position="988"/>
        <end position="1015"/>
    </location>
</feature>
<organism evidence="10 11">
    <name type="scientific">Mycoplasmopsis columbinasalis</name>
    <dbReference type="NCBI Taxonomy" id="114880"/>
    <lineage>
        <taxon>Bacteria</taxon>
        <taxon>Bacillati</taxon>
        <taxon>Mycoplasmatota</taxon>
        <taxon>Mycoplasmoidales</taxon>
        <taxon>Metamycoplasmataceae</taxon>
        <taxon>Mycoplasmopsis</taxon>
    </lineage>
</organism>
<gene>
    <name evidence="7 10" type="primary">smc</name>
    <name evidence="10" type="ORF">NCTC10184_00467</name>
</gene>
<evidence type="ECO:0000256" key="8">
    <source>
        <dbReference type="SAM" id="MobiDB-lite"/>
    </source>
</evidence>
<dbReference type="GO" id="GO:0003677">
    <property type="term" value="F:DNA binding"/>
    <property type="evidence" value="ECO:0007669"/>
    <property type="project" value="UniProtKB-UniRule"/>
</dbReference>
<dbReference type="InterPro" id="IPR024704">
    <property type="entry name" value="SMC"/>
</dbReference>
<dbReference type="InterPro" id="IPR036277">
    <property type="entry name" value="SMC_hinge_sf"/>
</dbReference>
<dbReference type="InterPro" id="IPR027417">
    <property type="entry name" value="P-loop_NTPase"/>
</dbReference>
<dbReference type="GO" id="GO:0007062">
    <property type="term" value="P:sister chromatid cohesion"/>
    <property type="evidence" value="ECO:0007669"/>
    <property type="project" value="InterPro"/>
</dbReference>
<dbReference type="Gene3D" id="3.40.50.300">
    <property type="entry name" value="P-loop containing nucleotide triphosphate hydrolases"/>
    <property type="match status" value="2"/>
</dbReference>
<comment type="function">
    <text evidence="7">Required for chromosome condensation and partitioning.</text>
</comment>
<evidence type="ECO:0000259" key="9">
    <source>
        <dbReference type="SMART" id="SM00968"/>
    </source>
</evidence>
<feature type="coiled-coil region" evidence="7">
    <location>
        <begin position="653"/>
        <end position="680"/>
    </location>
</feature>
<dbReference type="RefSeq" id="WP_129623067.1">
    <property type="nucleotide sequence ID" value="NZ_LR215043.1"/>
</dbReference>
<keyword evidence="2 7" id="KW-0963">Cytoplasm</keyword>
<dbReference type="PANTHER" id="PTHR43977">
    <property type="entry name" value="STRUCTURAL MAINTENANCE OF CHROMOSOMES PROTEIN 3"/>
    <property type="match status" value="1"/>
</dbReference>
<evidence type="ECO:0000256" key="5">
    <source>
        <dbReference type="ARBA" id="ARBA00023054"/>
    </source>
</evidence>
<dbReference type="GO" id="GO:0016887">
    <property type="term" value="F:ATP hydrolysis activity"/>
    <property type="evidence" value="ECO:0007669"/>
    <property type="project" value="InterPro"/>
</dbReference>
<dbReference type="EMBL" id="LR215043">
    <property type="protein sequence ID" value="VEU78229.1"/>
    <property type="molecule type" value="Genomic_DNA"/>
</dbReference>
<feature type="coiled-coil region" evidence="7">
    <location>
        <begin position="780"/>
        <end position="816"/>
    </location>
</feature>
<dbReference type="OrthoDB" id="9808768at2"/>
<protein>
    <recommendedName>
        <fullName evidence="7">Chromosome partition protein Smc</fullName>
    </recommendedName>
</protein>
<dbReference type="GO" id="GO:0007059">
    <property type="term" value="P:chromosome segregation"/>
    <property type="evidence" value="ECO:0007669"/>
    <property type="project" value="UniProtKB-UniRule"/>
</dbReference>
<dbReference type="GO" id="GO:0030261">
    <property type="term" value="P:chromosome condensation"/>
    <property type="evidence" value="ECO:0007669"/>
    <property type="project" value="InterPro"/>
</dbReference>
<feature type="coiled-coil region" evidence="7">
    <location>
        <begin position="249"/>
        <end position="311"/>
    </location>
</feature>
<evidence type="ECO:0000256" key="2">
    <source>
        <dbReference type="ARBA" id="ARBA00022490"/>
    </source>
</evidence>
<feature type="compositionally biased region" description="Polar residues" evidence="8">
    <location>
        <begin position="993"/>
        <end position="1005"/>
    </location>
</feature>
<evidence type="ECO:0000256" key="4">
    <source>
        <dbReference type="ARBA" id="ARBA00022840"/>
    </source>
</evidence>
<dbReference type="FunFam" id="3.40.50.300:FF:000901">
    <property type="entry name" value="Chromosome partition protein Smc"/>
    <property type="match status" value="1"/>
</dbReference>
<dbReference type="GO" id="GO:0006260">
    <property type="term" value="P:DNA replication"/>
    <property type="evidence" value="ECO:0007669"/>
    <property type="project" value="UniProtKB-UniRule"/>
</dbReference>
<evidence type="ECO:0000256" key="6">
    <source>
        <dbReference type="ARBA" id="ARBA00023125"/>
    </source>
</evidence>
<comment type="subunit">
    <text evidence="7">Homodimer.</text>
</comment>
<dbReference type="InterPro" id="IPR011890">
    <property type="entry name" value="SMC_prok"/>
</dbReference>
<evidence type="ECO:0000256" key="3">
    <source>
        <dbReference type="ARBA" id="ARBA00022741"/>
    </source>
</evidence>
<comment type="subcellular location">
    <subcellularLocation>
        <location evidence="1 7">Cytoplasm</location>
    </subcellularLocation>
</comment>
<keyword evidence="11" id="KW-1185">Reference proteome</keyword>
<comment type="similarity">
    <text evidence="7">Belongs to the SMC family.</text>
</comment>
<dbReference type="SMART" id="SM00968">
    <property type="entry name" value="SMC_hinge"/>
    <property type="match status" value="1"/>
</dbReference>
<dbReference type="GO" id="GO:0005524">
    <property type="term" value="F:ATP binding"/>
    <property type="evidence" value="ECO:0007669"/>
    <property type="project" value="UniProtKB-UniRule"/>
</dbReference>
<keyword evidence="3 7" id="KW-0547">Nucleotide-binding</keyword>
<keyword evidence="5 7" id="KW-0175">Coiled coil</keyword>
<dbReference type="Pfam" id="PF02463">
    <property type="entry name" value="SMC_N"/>
    <property type="match status" value="1"/>
</dbReference>
<evidence type="ECO:0000256" key="1">
    <source>
        <dbReference type="ARBA" id="ARBA00004496"/>
    </source>
</evidence>
<feature type="coiled-coil region" evidence="7">
    <location>
        <begin position="580"/>
        <end position="610"/>
    </location>
</feature>
<dbReference type="SUPFAM" id="SSF75553">
    <property type="entry name" value="Smc hinge domain"/>
    <property type="match status" value="1"/>
</dbReference>
<feature type="coiled-coil region" evidence="7">
    <location>
        <begin position="342"/>
        <end position="369"/>
    </location>
</feature>
<dbReference type="PIRSF" id="PIRSF005719">
    <property type="entry name" value="SMC"/>
    <property type="match status" value="1"/>
</dbReference>
<dbReference type="Pfam" id="PF06470">
    <property type="entry name" value="SMC_hinge"/>
    <property type="match status" value="1"/>
</dbReference>
<keyword evidence="6 7" id="KW-0238">DNA-binding</keyword>
<dbReference type="HAMAP" id="MF_01894">
    <property type="entry name" value="Smc_prok"/>
    <property type="match status" value="1"/>
</dbReference>
<dbReference type="InterPro" id="IPR003395">
    <property type="entry name" value="RecF/RecN/SMC_N"/>
</dbReference>